<feature type="compositionally biased region" description="Polar residues" evidence="1">
    <location>
        <begin position="701"/>
        <end position="710"/>
    </location>
</feature>
<accession>A0A836H6V5</accession>
<feature type="region of interest" description="Disordered" evidence="1">
    <location>
        <begin position="599"/>
        <end position="619"/>
    </location>
</feature>
<name>A0A836H6V5_9TRYP</name>
<feature type="region of interest" description="Disordered" evidence="1">
    <location>
        <begin position="128"/>
        <end position="178"/>
    </location>
</feature>
<feature type="region of interest" description="Disordered" evidence="1">
    <location>
        <begin position="202"/>
        <end position="288"/>
    </location>
</feature>
<evidence type="ECO:0000313" key="2">
    <source>
        <dbReference type="EMBL" id="KAG5476133.1"/>
    </source>
</evidence>
<feature type="compositionally biased region" description="Gly residues" evidence="1">
    <location>
        <begin position="168"/>
        <end position="178"/>
    </location>
</feature>
<feature type="region of interest" description="Disordered" evidence="1">
    <location>
        <begin position="1054"/>
        <end position="1076"/>
    </location>
</feature>
<dbReference type="KEGG" id="loi:92360997"/>
<evidence type="ECO:0000256" key="1">
    <source>
        <dbReference type="SAM" id="MobiDB-lite"/>
    </source>
</evidence>
<organism evidence="2 3">
    <name type="scientific">Leishmania orientalis</name>
    <dbReference type="NCBI Taxonomy" id="2249476"/>
    <lineage>
        <taxon>Eukaryota</taxon>
        <taxon>Discoba</taxon>
        <taxon>Euglenozoa</taxon>
        <taxon>Kinetoplastea</taxon>
        <taxon>Metakinetoplastina</taxon>
        <taxon>Trypanosomatida</taxon>
        <taxon>Trypanosomatidae</taxon>
        <taxon>Leishmaniinae</taxon>
        <taxon>Leishmania</taxon>
    </lineage>
</organism>
<sequence length="1658" mass="174595">MVLSMQLPGHTSSAAGEAVATAVVRAEVGDPDRGGSITDRAAKGEDTTITAVAALAKRLKRAAEGGSLGGCFSGAGSTMLSNASRRSVGQDTLQELRDTLRLTKSPSEKLDVTAPGLALHWLDASEWNYGPRSPSVRRSKPGPRRATDASRAHWQATEDAAHPHRAEGGGTEAIKGGGGTQRIRDALVRLYAKDAVVAPAPAAPLRSSPLPGGGAGGLAGEAVRGPRSAPTATDTGFDGIRRPSSGFTTDPNAVAREGAGTDADKRDDRTSAASGALPSSPHRHAAAESPMALLWPRGSLTVEELERRYGAPSAIHTLQKRRRSHDSRCSGGRPAVDHAPHGSHAKSLALSTSPVASSIPTSDFTAASLTSSIFARELGEGEAARSMFSKHLCKLVVRREAVRNASGAAAQRSPSTSRHSTSATKVSQPHDLTMRRAAAEAHRQKQLQLYASHLSTPSTLPTNNESVAAERGLLNVESLFQDTKRDTAGRNANHVCFAGEPGAGARDAAATIGKRTASEPAVLTSPSLSALDRALRARAALLRRHAQEGSAWKQRLHRVRQWCDRTQVMVRFGNGVCVEQTAAGPLHRTVTQQRQRQYQVQATGEGRRADSEDVPMDAGTSAAKLDDGAAWQHFVYADDPVAAHDTVMQQLAEEEREVRRQNALQRCRERRQGPMLAEWPIGSSYARPLAPPEKSGGSGLAVTQATSSGSFDHHAEDGSSTQALPSGNADAVWGLLRVMSPLTGLGAKPALLQVHRHSGQLSMPATDEVTAKGTSVMLLSRASSLSIQPPRGLTHADLCVRLQTWGAEVEEDEEALAGGGSSTADISALPSAAAGAGRDGDVVSLERRDAPRDSVRLRRCSTLLSNRFEGSFCSGSAEGLKGEPRGSAQWGPALLDGASSLAPLQSSSPRESVTAALTKIERDLLSFVLTCASGGSGVERLSTFSLRYSRRSDSSAIGAALDGAAAVAGGRAATQQQQQPALVALRMLLERCSHTPTGDGAAADADSAQKTSSCGAAEARTMHGTVLASSPLPNPSVLEEAAIAQEAAGVSSGAGADAGLQSVDHESGKPDNTAATALPTERGSAMAPAPEIAVLPWNVLVTSLLGGYSALELSFLRQLHLLLWQYESQEHESVHATAVEPATGVAAPGLRPSPPLASTPCRSQGAPPAVLPLLLHLHAAQEASMAARVSFQCSDSGVRTSFTVSVDAADLLNTIEATALLRWLCDVSCQSPTSSWTELVERAPATCAQDWKNALARCIKAASRGIRLSRSSWSHASLPSGESWRSHTLLHTGPDAAAVPALYPQLDSFVCDTASALENAVWRLRRVHDVLHCASLRAERDPNTWKSATAADPTADTLLAAGNTSGAVAAPFPCVGETPYLPGDEARARYPLDMRSLYLLSALAAEDVDAHVVPQLREARAQYAGALQAATAAATVVGVPFSSSVANEPLLGSKSTASLPVALEQHVRLHRLCLIEKRFFSLLSALWTSEQSIRAFNQHVSPFNAFTAAELSCWGPLYCSSLKVAYFVCEELADKGMENLSTELLPFVSVVASFAGCCGGHRELLSKLKTVMLELTERAKKVQVPLESLSWQKKRPQVLAEAIAASKIASRRAAAVVSCLTSEADVVSLPLTELAMPKLRLIHVLPLPPPRDNSLARR</sequence>
<evidence type="ECO:0000313" key="3">
    <source>
        <dbReference type="Proteomes" id="UP000674143"/>
    </source>
</evidence>
<gene>
    <name evidence="2" type="ORF">LSCM4_05091</name>
</gene>
<feature type="region of interest" description="Disordered" evidence="1">
    <location>
        <begin position="404"/>
        <end position="430"/>
    </location>
</feature>
<comment type="caution">
    <text evidence="2">The sequence shown here is derived from an EMBL/GenBank/DDBJ whole genome shotgun (WGS) entry which is preliminary data.</text>
</comment>
<keyword evidence="3" id="KW-1185">Reference proteome</keyword>
<protein>
    <submittedName>
        <fullName evidence="2">Uncharacterized protein</fullName>
    </submittedName>
</protein>
<reference evidence="3" key="2">
    <citation type="journal article" date="2021" name="Sci. Data">
        <title>Chromosome-scale genome sequencing, assembly and annotation of six genomes from subfamily Leishmaniinae.</title>
        <authorList>
            <person name="Almutairi H."/>
            <person name="Urbaniak M.D."/>
            <person name="Bates M.D."/>
            <person name="Jariyapan N."/>
            <person name="Kwakye-Nuako G."/>
            <person name="Thomaz Soccol V."/>
            <person name="Al-Salem W.S."/>
            <person name="Dillon R.J."/>
            <person name="Bates P.A."/>
            <person name="Gatherer D."/>
        </authorList>
    </citation>
    <scope>NUCLEOTIDE SEQUENCE [LARGE SCALE GENOMIC DNA]</scope>
</reference>
<proteinExistence type="predicted"/>
<dbReference type="GeneID" id="92360997"/>
<feature type="compositionally biased region" description="Polar residues" evidence="1">
    <location>
        <begin position="412"/>
        <end position="427"/>
    </location>
</feature>
<feature type="region of interest" description="Disordered" evidence="1">
    <location>
        <begin position="313"/>
        <end position="349"/>
    </location>
</feature>
<reference evidence="3" key="1">
    <citation type="journal article" date="2021" name="Microbiol. Resour. Announc.">
        <title>LGAAP: Leishmaniinae Genome Assembly and Annotation Pipeline.</title>
        <authorList>
            <person name="Almutairi H."/>
            <person name="Urbaniak M.D."/>
            <person name="Bates M.D."/>
            <person name="Jariyapan N."/>
            <person name="Kwakye-Nuako G."/>
            <person name="Thomaz-Soccol V."/>
            <person name="Al-Salem W.S."/>
            <person name="Dillon R.J."/>
            <person name="Bates P.A."/>
            <person name="Gatherer D."/>
        </authorList>
    </citation>
    <scope>NUCLEOTIDE SEQUENCE [LARGE SCALE GENOMIC DNA]</scope>
</reference>
<feature type="region of interest" description="Disordered" evidence="1">
    <location>
        <begin position="687"/>
        <end position="725"/>
    </location>
</feature>
<dbReference type="Proteomes" id="UP000674143">
    <property type="component" value="Unassembled WGS sequence"/>
</dbReference>
<dbReference type="EMBL" id="JAFHLR010000026">
    <property type="protein sequence ID" value="KAG5476133.1"/>
    <property type="molecule type" value="Genomic_DNA"/>
</dbReference>
<dbReference type="RefSeq" id="XP_067062366.1">
    <property type="nucleotide sequence ID" value="XM_067207063.1"/>
</dbReference>